<comment type="caution">
    <text evidence="2">The sequence shown here is derived from an EMBL/GenBank/DDBJ whole genome shotgun (WGS) entry which is preliminary data.</text>
</comment>
<accession>A0A5B7FBA0</accession>
<protein>
    <submittedName>
        <fullName evidence="2">Uncharacterized protein</fullName>
    </submittedName>
</protein>
<keyword evidence="1" id="KW-0732">Signal</keyword>
<dbReference type="EMBL" id="VSRR010005964">
    <property type="protein sequence ID" value="MPC43732.1"/>
    <property type="molecule type" value="Genomic_DNA"/>
</dbReference>
<dbReference type="AlphaFoldDB" id="A0A5B7FBA0"/>
<proteinExistence type="predicted"/>
<feature type="chain" id="PRO_5022725065" evidence="1">
    <location>
        <begin position="20"/>
        <end position="119"/>
    </location>
</feature>
<feature type="signal peptide" evidence="1">
    <location>
        <begin position="1"/>
        <end position="19"/>
    </location>
</feature>
<gene>
    <name evidence="2" type="ORF">E2C01_037384</name>
</gene>
<name>A0A5B7FBA0_PORTR</name>
<evidence type="ECO:0000313" key="3">
    <source>
        <dbReference type="Proteomes" id="UP000324222"/>
    </source>
</evidence>
<sequence>MGLGCILPVLSTLLTVLHTVSDFQSFRHQVTPAPSHSGPYPRRGGIRAIESARQRWRMAAHRWLSYKENTSRLALQEMASWLGRSAGVHSTYSLLGEQELHVKGDTLNYLHLTGESKPI</sequence>
<dbReference type="Proteomes" id="UP000324222">
    <property type="component" value="Unassembled WGS sequence"/>
</dbReference>
<evidence type="ECO:0000256" key="1">
    <source>
        <dbReference type="SAM" id="SignalP"/>
    </source>
</evidence>
<evidence type="ECO:0000313" key="2">
    <source>
        <dbReference type="EMBL" id="MPC43732.1"/>
    </source>
</evidence>
<organism evidence="2 3">
    <name type="scientific">Portunus trituberculatus</name>
    <name type="common">Swimming crab</name>
    <name type="synonym">Neptunus trituberculatus</name>
    <dbReference type="NCBI Taxonomy" id="210409"/>
    <lineage>
        <taxon>Eukaryota</taxon>
        <taxon>Metazoa</taxon>
        <taxon>Ecdysozoa</taxon>
        <taxon>Arthropoda</taxon>
        <taxon>Crustacea</taxon>
        <taxon>Multicrustacea</taxon>
        <taxon>Malacostraca</taxon>
        <taxon>Eumalacostraca</taxon>
        <taxon>Eucarida</taxon>
        <taxon>Decapoda</taxon>
        <taxon>Pleocyemata</taxon>
        <taxon>Brachyura</taxon>
        <taxon>Eubrachyura</taxon>
        <taxon>Portunoidea</taxon>
        <taxon>Portunidae</taxon>
        <taxon>Portuninae</taxon>
        <taxon>Portunus</taxon>
    </lineage>
</organism>
<keyword evidence="3" id="KW-1185">Reference proteome</keyword>
<reference evidence="2 3" key="1">
    <citation type="submission" date="2019-05" db="EMBL/GenBank/DDBJ databases">
        <title>Another draft genome of Portunus trituberculatus and its Hox gene families provides insights of decapod evolution.</title>
        <authorList>
            <person name="Jeong J.-H."/>
            <person name="Song I."/>
            <person name="Kim S."/>
            <person name="Choi T."/>
            <person name="Kim D."/>
            <person name="Ryu S."/>
            <person name="Kim W."/>
        </authorList>
    </citation>
    <scope>NUCLEOTIDE SEQUENCE [LARGE SCALE GENOMIC DNA]</scope>
    <source>
        <tissue evidence="2">Muscle</tissue>
    </source>
</reference>